<proteinExistence type="predicted"/>
<gene>
    <name evidence="2" type="ORF">TIFTF001_018359</name>
</gene>
<evidence type="ECO:0000313" key="3">
    <source>
        <dbReference type="Proteomes" id="UP001187192"/>
    </source>
</evidence>
<dbReference type="Proteomes" id="UP001187192">
    <property type="component" value="Unassembled WGS sequence"/>
</dbReference>
<comment type="caution">
    <text evidence="2">The sequence shown here is derived from an EMBL/GenBank/DDBJ whole genome shotgun (WGS) entry which is preliminary data.</text>
</comment>
<dbReference type="InterPro" id="IPR002156">
    <property type="entry name" value="RNaseH_domain"/>
</dbReference>
<dbReference type="EMBL" id="BTGU01000030">
    <property type="protein sequence ID" value="GMN49191.1"/>
    <property type="molecule type" value="Genomic_DNA"/>
</dbReference>
<dbReference type="GO" id="GO:0003676">
    <property type="term" value="F:nucleic acid binding"/>
    <property type="evidence" value="ECO:0007669"/>
    <property type="project" value="InterPro"/>
</dbReference>
<dbReference type="GO" id="GO:0004523">
    <property type="term" value="F:RNA-DNA hybrid ribonuclease activity"/>
    <property type="evidence" value="ECO:0007669"/>
    <property type="project" value="InterPro"/>
</dbReference>
<keyword evidence="3" id="KW-1185">Reference proteome</keyword>
<dbReference type="AlphaFoldDB" id="A0AA88AVE8"/>
<protein>
    <recommendedName>
        <fullName evidence="1">RNase H type-1 domain-containing protein</fullName>
    </recommendedName>
</protein>
<feature type="domain" description="RNase H type-1" evidence="1">
    <location>
        <begin position="130"/>
        <end position="210"/>
    </location>
</feature>
<accession>A0AA88AVE8</accession>
<reference evidence="2" key="1">
    <citation type="submission" date="2023-07" db="EMBL/GenBank/DDBJ databases">
        <title>draft genome sequence of fig (Ficus carica).</title>
        <authorList>
            <person name="Takahashi T."/>
            <person name="Nishimura K."/>
        </authorList>
    </citation>
    <scope>NUCLEOTIDE SEQUENCE</scope>
</reference>
<organism evidence="2 3">
    <name type="scientific">Ficus carica</name>
    <name type="common">Common fig</name>
    <dbReference type="NCBI Taxonomy" id="3494"/>
    <lineage>
        <taxon>Eukaryota</taxon>
        <taxon>Viridiplantae</taxon>
        <taxon>Streptophyta</taxon>
        <taxon>Embryophyta</taxon>
        <taxon>Tracheophyta</taxon>
        <taxon>Spermatophyta</taxon>
        <taxon>Magnoliopsida</taxon>
        <taxon>eudicotyledons</taxon>
        <taxon>Gunneridae</taxon>
        <taxon>Pentapetalae</taxon>
        <taxon>rosids</taxon>
        <taxon>fabids</taxon>
        <taxon>Rosales</taxon>
        <taxon>Moraceae</taxon>
        <taxon>Ficeae</taxon>
        <taxon>Ficus</taxon>
    </lineage>
</organism>
<evidence type="ECO:0000313" key="2">
    <source>
        <dbReference type="EMBL" id="GMN49191.1"/>
    </source>
</evidence>
<dbReference type="Pfam" id="PF13456">
    <property type="entry name" value="RVT_3"/>
    <property type="match status" value="1"/>
</dbReference>
<name>A0AA88AVE8_FICCA</name>
<evidence type="ECO:0000259" key="1">
    <source>
        <dbReference type="Pfam" id="PF13456"/>
    </source>
</evidence>
<sequence>MDATSWRLDRVEKVFWNVDRLDGCSIPLGYRSRPDSLVWHYDSKGSYTVKTGYRLAMKLRFKAGGSDGNARCLWWRKVWKAHVPNKAKTHACFSKQHLSRQGMNISPLCPLCHVEFETTSRALWYCGLTKGECLAAREGVLLANALGFQSWIMESNAINVVKAIRFPALQAPEALIIHDIRDVMIHVTSGNVRYASRQENFVAYFLATFAISLTSNII</sequence>